<dbReference type="SUPFAM" id="SSF53092">
    <property type="entry name" value="Creatinase/prolidase N-terminal domain"/>
    <property type="match status" value="1"/>
</dbReference>
<evidence type="ECO:0000313" key="4">
    <source>
        <dbReference type="Proteomes" id="UP000068196"/>
    </source>
</evidence>
<organism evidence="3 4">
    <name type="scientific">Caldimicrobium thiodismutans</name>
    <dbReference type="NCBI Taxonomy" id="1653476"/>
    <lineage>
        <taxon>Bacteria</taxon>
        <taxon>Pseudomonadati</taxon>
        <taxon>Thermodesulfobacteriota</taxon>
        <taxon>Thermodesulfobacteria</taxon>
        <taxon>Thermodesulfobacteriales</taxon>
        <taxon>Thermodesulfobacteriaceae</taxon>
        <taxon>Caldimicrobium</taxon>
    </lineage>
</organism>
<reference evidence="4" key="2">
    <citation type="journal article" date="2016" name="Int. J. Syst. Evol. Microbiol.">
        <title>Caldimicrobium thiodismutans sp. nov., a sulfur-disproportionating bacterium isolated from a hot spring.</title>
        <authorList>
            <person name="Kojima H."/>
            <person name="Umezawa K."/>
            <person name="Fukui M."/>
        </authorList>
    </citation>
    <scope>NUCLEOTIDE SEQUENCE [LARGE SCALE GENOMIC DNA]</scope>
    <source>
        <strain evidence="4">TF1</strain>
    </source>
</reference>
<reference evidence="3 4" key="1">
    <citation type="journal article" date="2016" name="Int. J. Syst. Evol. Microbiol.">
        <title>Caldimicrobium thiodismutans sp. nov., a sulfur-disproportionating bacterium isolated from a hot spring, and emended description of the genus Caldimicrobium.</title>
        <authorList>
            <person name="Kojima H."/>
            <person name="Umezawa K."/>
            <person name="Fukui M."/>
        </authorList>
    </citation>
    <scope>NUCLEOTIDE SEQUENCE [LARGE SCALE GENOMIC DNA]</scope>
    <source>
        <strain evidence="3 4">TF1</strain>
    </source>
</reference>
<dbReference type="OrthoDB" id="9806388at2"/>
<evidence type="ECO:0000259" key="2">
    <source>
        <dbReference type="Pfam" id="PF01321"/>
    </source>
</evidence>
<protein>
    <submittedName>
        <fullName evidence="3">Peptidase M24</fullName>
    </submittedName>
</protein>
<dbReference type="InterPro" id="IPR036005">
    <property type="entry name" value="Creatinase/aminopeptidase-like"/>
</dbReference>
<name>A0A0U4VZT4_9BACT</name>
<dbReference type="PANTHER" id="PTHR46112:SF2">
    <property type="entry name" value="XAA-PRO AMINOPEPTIDASE P-RELATED"/>
    <property type="match status" value="1"/>
</dbReference>
<dbReference type="Proteomes" id="UP000068196">
    <property type="component" value="Chromosome"/>
</dbReference>
<dbReference type="Pfam" id="PF01321">
    <property type="entry name" value="Creatinase_N"/>
    <property type="match status" value="1"/>
</dbReference>
<dbReference type="RefSeq" id="WP_068511554.1">
    <property type="nucleotide sequence ID" value="NZ_AP014945.1"/>
</dbReference>
<dbReference type="InterPro" id="IPR050659">
    <property type="entry name" value="Peptidase_M24B"/>
</dbReference>
<gene>
    <name evidence="3" type="ORF">THC_0022</name>
</gene>
<sequence>MNLEEIERRLSLFKGKLKDNSLDVALVFSPLNIYYLTGLWIKGFLFVTSDDIALFVRRPFEQTKKLCKLPTYFLEGFKSLSEILKEKWGHKIGLEYRAFSWEEGEKLKKILKDFELVSLDNIIWDLRMKKSPFEIACLREAGKRLSKALNITLAQFKPGMKELFASALLEKALRELGHPGYTRSVNNFELSYGYLISGKEGLFALPFTTGEGGRGLEGFPGGASLKRLRKGEAILMDFSGFYKGYYVDQTRMASFGRVKLAEPFYRASLEILTNLEKIAKPGISCSELYCVAENIVKKYGFQEFFMRHGDKINFLGHGVGLEIDEPPVISPRNEQKLEENMVIALEPKFHIPDLGVIGLEDTFLVTSAGLKRLTLYSRDWIYLN</sequence>
<dbReference type="InterPro" id="IPR000994">
    <property type="entry name" value="Pept_M24"/>
</dbReference>
<dbReference type="EMBL" id="AP014945">
    <property type="protein sequence ID" value="BAU22429.1"/>
    <property type="molecule type" value="Genomic_DNA"/>
</dbReference>
<evidence type="ECO:0000313" key="3">
    <source>
        <dbReference type="EMBL" id="BAU22429.1"/>
    </source>
</evidence>
<dbReference type="Pfam" id="PF00557">
    <property type="entry name" value="Peptidase_M24"/>
    <property type="match status" value="1"/>
</dbReference>
<accession>A0A0U4VZT4</accession>
<feature type="domain" description="Peptidase M24" evidence="1">
    <location>
        <begin position="137"/>
        <end position="366"/>
    </location>
</feature>
<dbReference type="Gene3D" id="3.40.350.10">
    <property type="entry name" value="Creatinase/prolidase N-terminal domain"/>
    <property type="match status" value="1"/>
</dbReference>
<dbReference type="KEGG" id="cthi:THC_0022"/>
<dbReference type="AlphaFoldDB" id="A0A0U4VZT4"/>
<evidence type="ECO:0000259" key="1">
    <source>
        <dbReference type="Pfam" id="PF00557"/>
    </source>
</evidence>
<proteinExistence type="predicted"/>
<dbReference type="InterPro" id="IPR000587">
    <property type="entry name" value="Creatinase_N"/>
</dbReference>
<dbReference type="InterPro" id="IPR029149">
    <property type="entry name" value="Creatin/AminoP/Spt16_N"/>
</dbReference>
<feature type="domain" description="Creatinase N-terminal" evidence="2">
    <location>
        <begin position="9"/>
        <end position="128"/>
    </location>
</feature>
<dbReference type="PANTHER" id="PTHR46112">
    <property type="entry name" value="AMINOPEPTIDASE"/>
    <property type="match status" value="1"/>
</dbReference>
<dbReference type="Gene3D" id="3.90.230.10">
    <property type="entry name" value="Creatinase/methionine aminopeptidase superfamily"/>
    <property type="match status" value="1"/>
</dbReference>
<keyword evidence="4" id="KW-1185">Reference proteome</keyword>
<dbReference type="STRING" id="1653476.THC_0022"/>
<dbReference type="SUPFAM" id="SSF55920">
    <property type="entry name" value="Creatinase/aminopeptidase"/>
    <property type="match status" value="1"/>
</dbReference>